<dbReference type="PROSITE" id="PS51257">
    <property type="entry name" value="PROKAR_LIPOPROTEIN"/>
    <property type="match status" value="1"/>
</dbReference>
<evidence type="ECO:0000256" key="1">
    <source>
        <dbReference type="SAM" id="Phobius"/>
    </source>
</evidence>
<evidence type="ECO:0000313" key="3">
    <source>
        <dbReference type="Proteomes" id="UP001523566"/>
    </source>
</evidence>
<comment type="caution">
    <text evidence="2">The sequence shown here is derived from an EMBL/GenBank/DDBJ whole genome shotgun (WGS) entry which is preliminary data.</text>
</comment>
<evidence type="ECO:0000313" key="2">
    <source>
        <dbReference type="EMBL" id="MCP1103074.1"/>
    </source>
</evidence>
<name>A0ABT1EBQ6_9FIRM</name>
<dbReference type="RefSeq" id="WP_262066859.1">
    <property type="nucleotide sequence ID" value="NZ_JAMXOD010000017.1"/>
</dbReference>
<feature type="transmembrane region" description="Helical" evidence="1">
    <location>
        <begin position="7"/>
        <end position="31"/>
    </location>
</feature>
<keyword evidence="1" id="KW-1133">Transmembrane helix</keyword>
<protein>
    <submittedName>
        <fullName evidence="2">Uncharacterized protein</fullName>
    </submittedName>
</protein>
<dbReference type="EMBL" id="JAMZFW010000017">
    <property type="protein sequence ID" value="MCP1103074.1"/>
    <property type="molecule type" value="Genomic_DNA"/>
</dbReference>
<reference evidence="2 3" key="1">
    <citation type="journal article" date="2022" name="Genome Biol. Evol.">
        <title>Host diet, physiology and behaviors set the stage for Lachnospiraceae cladogenesis.</title>
        <authorList>
            <person name="Vera-Ponce De Leon A."/>
            <person name="Schneider M."/>
            <person name="Jahnes B.C."/>
            <person name="Sadowski V."/>
            <person name="Camuy-Velez L.A."/>
            <person name="Duan J."/>
            <person name="Sabree Z.L."/>
        </authorList>
    </citation>
    <scope>NUCLEOTIDE SEQUENCE [LARGE SCALE GENOMIC DNA]</scope>
    <source>
        <strain evidence="2 3">PAL113</strain>
    </source>
</reference>
<sequence length="227" mass="26793">MNKTRRNIIIIIIIVIACVFGILTILFYGVYKSLASMEMKSIDQIIKESEEAHKNAQYYDSIDKAMELWDVAEEYEYRIDIKEEIIRFEGENNAILFYTVIKDKNTEELICAKISKKSNENSQPVYAGKRMLIFGDNRKGIIVGSNEDLIRDYIDTSYSRVDFRFNPDEQFIWGISRTEKVRDLKIENQKPTEVIIYDCFGEKEYFWYYENLDATGSPQDWDIELEE</sequence>
<accession>A0ABT1EBQ6</accession>
<keyword evidence="1" id="KW-0812">Transmembrane</keyword>
<organism evidence="2 3">
    <name type="scientific">Aequitasia blattaphilus</name>
    <dbReference type="NCBI Taxonomy" id="2949332"/>
    <lineage>
        <taxon>Bacteria</taxon>
        <taxon>Bacillati</taxon>
        <taxon>Bacillota</taxon>
        <taxon>Clostridia</taxon>
        <taxon>Lachnospirales</taxon>
        <taxon>Lachnospiraceae</taxon>
        <taxon>Aequitasia</taxon>
    </lineage>
</organism>
<gene>
    <name evidence="2" type="ORF">NK125_11660</name>
</gene>
<keyword evidence="1" id="KW-0472">Membrane</keyword>
<dbReference type="Proteomes" id="UP001523566">
    <property type="component" value="Unassembled WGS sequence"/>
</dbReference>
<proteinExistence type="predicted"/>
<keyword evidence="3" id="KW-1185">Reference proteome</keyword>